<proteinExistence type="inferred from homology"/>
<keyword evidence="8 12" id="KW-0067">ATP-binding</keyword>
<evidence type="ECO:0000259" key="13">
    <source>
        <dbReference type="PROSITE" id="PS50846"/>
    </source>
</evidence>
<evidence type="ECO:0000256" key="3">
    <source>
        <dbReference type="ARBA" id="ARBA00022475"/>
    </source>
</evidence>
<keyword evidence="10 12" id="KW-1133">Transmembrane helix</keyword>
<protein>
    <submittedName>
        <fullName evidence="14">Cation-translocating P-type ATPase</fullName>
    </submittedName>
</protein>
<dbReference type="SFLD" id="SFLDF00027">
    <property type="entry name" value="p-type_atpase"/>
    <property type="match status" value="1"/>
</dbReference>
<dbReference type="PROSITE" id="PS50846">
    <property type="entry name" value="HMA_2"/>
    <property type="match status" value="1"/>
</dbReference>
<evidence type="ECO:0000256" key="7">
    <source>
        <dbReference type="ARBA" id="ARBA00022741"/>
    </source>
</evidence>
<evidence type="ECO:0000256" key="2">
    <source>
        <dbReference type="ARBA" id="ARBA00006024"/>
    </source>
</evidence>
<dbReference type="Pfam" id="PF00403">
    <property type="entry name" value="HMA"/>
    <property type="match status" value="1"/>
</dbReference>
<keyword evidence="9" id="KW-1278">Translocase</keyword>
<dbReference type="InterPro" id="IPR027256">
    <property type="entry name" value="P-typ_ATPase_IB"/>
</dbReference>
<dbReference type="PANTHER" id="PTHR48085:SF5">
    <property type="entry name" value="CADMIUM_ZINC-TRANSPORTING ATPASE HMA4-RELATED"/>
    <property type="match status" value="1"/>
</dbReference>
<feature type="transmembrane region" description="Helical" evidence="12">
    <location>
        <begin position="327"/>
        <end position="349"/>
    </location>
</feature>
<feature type="domain" description="HMA" evidence="13">
    <location>
        <begin position="21"/>
        <end position="84"/>
    </location>
</feature>
<dbReference type="CDD" id="cd00371">
    <property type="entry name" value="HMA"/>
    <property type="match status" value="1"/>
</dbReference>
<dbReference type="InterPro" id="IPR001757">
    <property type="entry name" value="P_typ_ATPase"/>
</dbReference>
<evidence type="ECO:0000256" key="1">
    <source>
        <dbReference type="ARBA" id="ARBA00004651"/>
    </source>
</evidence>
<organism evidence="14 15">
    <name type="scientific">Solirubrobacter deserti</name>
    <dbReference type="NCBI Taxonomy" id="2282478"/>
    <lineage>
        <taxon>Bacteria</taxon>
        <taxon>Bacillati</taxon>
        <taxon>Actinomycetota</taxon>
        <taxon>Thermoleophilia</taxon>
        <taxon>Solirubrobacterales</taxon>
        <taxon>Solirubrobacteraceae</taxon>
        <taxon>Solirubrobacter</taxon>
    </lineage>
</organism>
<keyword evidence="11 12" id="KW-0472">Membrane</keyword>
<dbReference type="PRINTS" id="PR00941">
    <property type="entry name" value="CDATPASE"/>
</dbReference>
<sequence length="712" mass="72799">MKPIELPMAPVLAEPEPASVGTRRFRVEGMDCGACAKTVEQAVAALDGVSAAQVSFGNGSLAVAGDAPDAAITGAVARAGYRAHPAARAVQADGGPFWRRDARALSTTAALTLLVVAVIASLLSAPRAVAEPLYLGSMAVGGWPIARAAALALRRRRLDMNVLMALAALGAVGIGEYAEGAWVLVLFAVGTGLEAMVLDRSRRTVASLLDLAPARARVVAGGEERLVDVGTVDVGAEIRIRPGERIPLDAEVVSGASSVDQALLTGESVPVDKVPGDELFAGTLNTTGVLVARTLRPAAASTLSRVASLVEAAQGSRAPAERFIDRFAGVYTPIVFVAALALATVPVAFGGDAGTWVYRALALLIVACPCSLVISVPVAVVSAVGGAARRGILIKSGQALEDLGRVRVVALDKTGTLTLGLPQLQRVVADDEWAALALVAAVEAGSEHPFAAALRRAARERGVRVPSAEAFEALPGRGARAVVSGRELWAGGPRLMQERLGSPPPELAALHEAGQTVIGLGEGDRLLALFALADQPRAQAAGLADRLRAAGVQRVVMLTGDSEPVARAVSATAGIAEIRAGLLPAEKLDHVVALERETGAVAMVGDGVNDAPALAAARVGIAMGAAGSDVAIQSADVALMSDRLDGLPEALRQARRALAIMRANVVASLAIKAVFVLLAPFGAVTLVVAVAADMGMSLLVTFNAMRLLRPPS</sequence>
<feature type="transmembrane region" description="Helical" evidence="12">
    <location>
        <begin position="129"/>
        <end position="146"/>
    </location>
</feature>
<evidence type="ECO:0000256" key="6">
    <source>
        <dbReference type="ARBA" id="ARBA00022723"/>
    </source>
</evidence>
<feature type="transmembrane region" description="Helical" evidence="12">
    <location>
        <begin position="361"/>
        <end position="388"/>
    </location>
</feature>
<keyword evidence="15" id="KW-1185">Reference proteome</keyword>
<dbReference type="InterPro" id="IPR006121">
    <property type="entry name" value="HMA_dom"/>
</dbReference>
<evidence type="ECO:0000313" key="15">
    <source>
        <dbReference type="Proteomes" id="UP001147700"/>
    </source>
</evidence>
<evidence type="ECO:0000256" key="4">
    <source>
        <dbReference type="ARBA" id="ARBA00022553"/>
    </source>
</evidence>
<evidence type="ECO:0000256" key="9">
    <source>
        <dbReference type="ARBA" id="ARBA00022967"/>
    </source>
</evidence>
<dbReference type="InterPro" id="IPR036163">
    <property type="entry name" value="HMA_dom_sf"/>
</dbReference>
<reference evidence="14" key="1">
    <citation type="submission" date="2022-10" db="EMBL/GenBank/DDBJ databases">
        <title>The WGS of Solirubrobacter sp. CPCC 204708.</title>
        <authorList>
            <person name="Jiang Z."/>
        </authorList>
    </citation>
    <scope>NUCLEOTIDE SEQUENCE</scope>
    <source>
        <strain evidence="14">CPCC 204708</strain>
    </source>
</reference>
<dbReference type="EMBL" id="JAPCID010000007">
    <property type="protein sequence ID" value="MDA0137065.1"/>
    <property type="molecule type" value="Genomic_DNA"/>
</dbReference>
<evidence type="ECO:0000256" key="8">
    <source>
        <dbReference type="ARBA" id="ARBA00022840"/>
    </source>
</evidence>
<comment type="caution">
    <text evidence="14">The sequence shown here is derived from an EMBL/GenBank/DDBJ whole genome shotgun (WGS) entry which is preliminary data.</text>
</comment>
<dbReference type="InterPro" id="IPR036412">
    <property type="entry name" value="HAD-like_sf"/>
</dbReference>
<name>A0ABT4RFI3_9ACTN</name>
<dbReference type="Gene3D" id="3.40.50.1000">
    <property type="entry name" value="HAD superfamily/HAD-like"/>
    <property type="match status" value="1"/>
</dbReference>
<feature type="transmembrane region" description="Helical" evidence="12">
    <location>
        <begin position="659"/>
        <end position="678"/>
    </location>
</feature>
<dbReference type="SUPFAM" id="SSF81665">
    <property type="entry name" value="Calcium ATPase, transmembrane domain M"/>
    <property type="match status" value="1"/>
</dbReference>
<dbReference type="InterPro" id="IPR008250">
    <property type="entry name" value="ATPase_P-typ_transduc_dom_A_sf"/>
</dbReference>
<comment type="subcellular location">
    <subcellularLocation>
        <location evidence="1">Cell membrane</location>
        <topology evidence="1">Multi-pass membrane protein</topology>
    </subcellularLocation>
</comment>
<dbReference type="SUPFAM" id="SSF56784">
    <property type="entry name" value="HAD-like"/>
    <property type="match status" value="1"/>
</dbReference>
<gene>
    <name evidence="14" type="ORF">OJ962_06120</name>
</gene>
<dbReference type="Pfam" id="PF00122">
    <property type="entry name" value="E1-E2_ATPase"/>
    <property type="match status" value="1"/>
</dbReference>
<comment type="similarity">
    <text evidence="2 12">Belongs to the cation transport ATPase (P-type) (TC 3.A.3) family. Type IB subfamily.</text>
</comment>
<dbReference type="PANTHER" id="PTHR48085">
    <property type="entry name" value="CADMIUM/ZINC-TRANSPORTING ATPASE HMA2-RELATED"/>
    <property type="match status" value="1"/>
</dbReference>
<dbReference type="InterPro" id="IPR023214">
    <property type="entry name" value="HAD_sf"/>
</dbReference>
<evidence type="ECO:0000256" key="11">
    <source>
        <dbReference type="ARBA" id="ARBA00023136"/>
    </source>
</evidence>
<dbReference type="NCBIfam" id="TIGR01525">
    <property type="entry name" value="ATPase-IB_hvy"/>
    <property type="match status" value="1"/>
</dbReference>
<dbReference type="InterPro" id="IPR017969">
    <property type="entry name" value="Heavy-metal-associated_CS"/>
</dbReference>
<keyword evidence="4" id="KW-0597">Phosphoprotein</keyword>
<feature type="transmembrane region" description="Helical" evidence="12">
    <location>
        <begin position="104"/>
        <end position="123"/>
    </location>
</feature>
<evidence type="ECO:0000256" key="12">
    <source>
        <dbReference type="RuleBase" id="RU362081"/>
    </source>
</evidence>
<dbReference type="SUPFAM" id="SSF81653">
    <property type="entry name" value="Calcium ATPase, transduction domain A"/>
    <property type="match status" value="1"/>
</dbReference>
<evidence type="ECO:0000256" key="5">
    <source>
        <dbReference type="ARBA" id="ARBA00022692"/>
    </source>
</evidence>
<dbReference type="SFLD" id="SFLDS00003">
    <property type="entry name" value="Haloacid_Dehalogenase"/>
    <property type="match status" value="1"/>
</dbReference>
<keyword evidence="5 12" id="KW-0812">Transmembrane</keyword>
<dbReference type="InterPro" id="IPR018303">
    <property type="entry name" value="ATPase_P-typ_P_site"/>
</dbReference>
<feature type="transmembrane region" description="Helical" evidence="12">
    <location>
        <begin position="181"/>
        <end position="198"/>
    </location>
</feature>
<dbReference type="PROSITE" id="PS01047">
    <property type="entry name" value="HMA_1"/>
    <property type="match status" value="1"/>
</dbReference>
<dbReference type="Gene3D" id="2.70.150.10">
    <property type="entry name" value="Calcium-transporting ATPase, cytoplasmic transduction domain A"/>
    <property type="match status" value="1"/>
</dbReference>
<dbReference type="PROSITE" id="PS00154">
    <property type="entry name" value="ATPASE_E1_E2"/>
    <property type="match status" value="1"/>
</dbReference>
<dbReference type="PRINTS" id="PR00119">
    <property type="entry name" value="CATATPASE"/>
</dbReference>
<dbReference type="RefSeq" id="WP_202956225.1">
    <property type="nucleotide sequence ID" value="NZ_JAPCID010000007.1"/>
</dbReference>
<evidence type="ECO:0000313" key="14">
    <source>
        <dbReference type="EMBL" id="MDA0137065.1"/>
    </source>
</evidence>
<keyword evidence="3 12" id="KW-1003">Cell membrane</keyword>
<dbReference type="SFLD" id="SFLDG00002">
    <property type="entry name" value="C1.7:_P-type_atpase_like"/>
    <property type="match status" value="1"/>
</dbReference>
<dbReference type="Gene3D" id="3.30.70.100">
    <property type="match status" value="1"/>
</dbReference>
<dbReference type="NCBIfam" id="TIGR01494">
    <property type="entry name" value="ATPase_P-type"/>
    <property type="match status" value="1"/>
</dbReference>
<dbReference type="Pfam" id="PF00702">
    <property type="entry name" value="Hydrolase"/>
    <property type="match status" value="1"/>
</dbReference>
<dbReference type="InterPro" id="IPR051014">
    <property type="entry name" value="Cation_Transport_ATPase_IB"/>
</dbReference>
<keyword evidence="6 12" id="KW-0479">Metal-binding</keyword>
<dbReference type="Proteomes" id="UP001147700">
    <property type="component" value="Unassembled WGS sequence"/>
</dbReference>
<dbReference type="SUPFAM" id="SSF55008">
    <property type="entry name" value="HMA, heavy metal-associated domain"/>
    <property type="match status" value="1"/>
</dbReference>
<evidence type="ECO:0000256" key="10">
    <source>
        <dbReference type="ARBA" id="ARBA00022989"/>
    </source>
</evidence>
<accession>A0ABT4RFI3</accession>
<dbReference type="InterPro" id="IPR059000">
    <property type="entry name" value="ATPase_P-type_domA"/>
</dbReference>
<dbReference type="InterPro" id="IPR023299">
    <property type="entry name" value="ATPase_P-typ_cyto_dom_N"/>
</dbReference>
<dbReference type="InterPro" id="IPR044492">
    <property type="entry name" value="P_typ_ATPase_HD_dom"/>
</dbReference>
<keyword evidence="7 12" id="KW-0547">Nucleotide-binding</keyword>
<dbReference type="InterPro" id="IPR023298">
    <property type="entry name" value="ATPase_P-typ_TM_dom_sf"/>
</dbReference>
<dbReference type="Gene3D" id="3.40.1110.10">
    <property type="entry name" value="Calcium-transporting ATPase, cytoplasmic domain N"/>
    <property type="match status" value="1"/>
</dbReference>